<dbReference type="AlphaFoldDB" id="A0A1V9ZBA4"/>
<keyword evidence="1" id="KW-1133">Transmembrane helix</keyword>
<protein>
    <submittedName>
        <fullName evidence="2">Uncharacterized protein</fullName>
    </submittedName>
</protein>
<proteinExistence type="predicted"/>
<feature type="transmembrane region" description="Helical" evidence="1">
    <location>
        <begin position="25"/>
        <end position="45"/>
    </location>
</feature>
<evidence type="ECO:0000313" key="3">
    <source>
        <dbReference type="Proteomes" id="UP000243579"/>
    </source>
</evidence>
<comment type="caution">
    <text evidence="2">The sequence shown here is derived from an EMBL/GenBank/DDBJ whole genome shotgun (WGS) entry which is preliminary data.</text>
</comment>
<evidence type="ECO:0000313" key="2">
    <source>
        <dbReference type="EMBL" id="OQR95207.1"/>
    </source>
</evidence>
<organism evidence="2 3">
    <name type="scientific">Achlya hypogyna</name>
    <name type="common">Oomycete</name>
    <name type="synonym">Protoachlya hypogyna</name>
    <dbReference type="NCBI Taxonomy" id="1202772"/>
    <lineage>
        <taxon>Eukaryota</taxon>
        <taxon>Sar</taxon>
        <taxon>Stramenopiles</taxon>
        <taxon>Oomycota</taxon>
        <taxon>Saprolegniomycetes</taxon>
        <taxon>Saprolegniales</taxon>
        <taxon>Achlyaceae</taxon>
        <taxon>Achlya</taxon>
    </lineage>
</organism>
<dbReference type="STRING" id="1202772.A0A1V9ZBA4"/>
<dbReference type="EMBL" id="JNBR01000332">
    <property type="protein sequence ID" value="OQR95207.1"/>
    <property type="molecule type" value="Genomic_DNA"/>
</dbReference>
<sequence>MRSKADVIDLVDVAIVKYTALRTRVVAAPKLYGLLFLIVVSAVLYQRDVSATYYLTLERYPVRSASCEYLSPAFEAQIDALAAQPRPLVLSREHTGVFRGADEPQTRASSWKDCLPMHTQECGVRAGAANSIFTHPTNERKCRAAVLHHMLSTSTLVLERLGYLAVPVGTALHHIWEYGALPPNTHSIHMATDAIEDLSEYLWAEGFAHFKDPHLGPVTCIAPHHVLAAVLYSPELPLVMGPDTGVPYLHWSTLTPAKSALGLADEASYLLAGVPEAFDRQKLFPLSCLPLYDAAVQTPHFPAAFFDVPASAPGSQAPAYAYSYPSTSCEAHCTEDGALVKKTVTPNVPRCKIYDDKSFNAKVKEYAARKVPLELSYWHQEVLAPFTNNVTRLRAGKDWTYCLPIVPQQCGEKTGSKASIFETPVGRPCRSAVLHLLMEEMLDALDAEDQVAFVYFGSLLGSWRDHAVIPHTPDTDIIVPSETDWDHLQDVLWKRGIYVFERGIHAACIASHHPLAPLLYAPSSSLTDSTDHGTPYLDLYMWSLVDDGKNVHVQTARDDLPVEMMFPLTCDARVFKSRVPGIQYPEGMFISEYGMSYVKDTKLLFNKCESYCEKIVHY</sequence>
<keyword evidence="1" id="KW-0812">Transmembrane</keyword>
<reference evidence="2 3" key="1">
    <citation type="journal article" date="2014" name="Genome Biol. Evol.">
        <title>The secreted proteins of Achlya hypogyna and Thraustotheca clavata identify the ancestral oomycete secretome and reveal gene acquisitions by horizontal gene transfer.</title>
        <authorList>
            <person name="Misner I."/>
            <person name="Blouin N."/>
            <person name="Leonard G."/>
            <person name="Richards T.A."/>
            <person name="Lane C.E."/>
        </authorList>
    </citation>
    <scope>NUCLEOTIDE SEQUENCE [LARGE SCALE GENOMIC DNA]</scope>
    <source>
        <strain evidence="2 3">ATCC 48635</strain>
    </source>
</reference>
<name>A0A1V9ZBA4_ACHHY</name>
<keyword evidence="3" id="KW-1185">Reference proteome</keyword>
<evidence type="ECO:0000256" key="1">
    <source>
        <dbReference type="SAM" id="Phobius"/>
    </source>
</evidence>
<dbReference type="Proteomes" id="UP000243579">
    <property type="component" value="Unassembled WGS sequence"/>
</dbReference>
<dbReference type="OrthoDB" id="444255at2759"/>
<accession>A0A1V9ZBA4</accession>
<gene>
    <name evidence="2" type="ORF">ACHHYP_00187</name>
</gene>
<keyword evidence="1" id="KW-0472">Membrane</keyword>